<accession>A0A0P6XZQ1</accession>
<dbReference type="InterPro" id="IPR016047">
    <property type="entry name" value="M23ase_b-sheet_dom"/>
</dbReference>
<evidence type="ECO:0000256" key="1">
    <source>
        <dbReference type="ARBA" id="ARBA00009646"/>
    </source>
</evidence>
<dbReference type="RefSeq" id="WP_054522533.1">
    <property type="nucleotide sequence ID" value="NZ_LGKO01000006.1"/>
</dbReference>
<evidence type="ECO:0000256" key="3">
    <source>
        <dbReference type="SAM" id="SignalP"/>
    </source>
</evidence>
<feature type="domain" description="Beta/gamma crystallin 'Greek key'" evidence="4">
    <location>
        <begin position="505"/>
        <end position="546"/>
    </location>
</feature>
<dbReference type="SUPFAM" id="SSF51261">
    <property type="entry name" value="Duplicated hybrid motif"/>
    <property type="match status" value="1"/>
</dbReference>
<sequence>MAKYYLLALGLSLTALLVGLHTSALASPPPPQPQTTPVESTLEAALQEKITQHELEVLAFTLYRVKIERVVEAPDGSLAVLWLALVDPTTGEEVPAEPGLAVARRAAFQGLSSDWQVTLQADADWAQTLAEVPDDLLDPEVRARYAAPSADQLQALATVYRGYKLPWAGGLKKRLSGSIGHFLWYNSCSIDYCRYAYDFADGTMFPILAARGGTVYMAKWDCPNGSETCSNYIVLKDVTTAPTTYQLYLHLAYDSIPANLRQVGAVVRQGQYIGNADDTGYSTGHHLHFHVHTNPTWYWGSSVDIRFDDVSINDGTPRNCYEASRWPAYGTQCQDEYVSGNYGAFPPTGNLVLPAAGEVITNGRVLIQGTASDDIAVTRIQPIVRGLDGQWREIGTAFTTSPFVGEIDLCTLGLPNGPVDVAFYAWDYEGNRSPDPLGVRTVLNRSNCAPPPPACSITSSQVALFSQPNYQGTCVVLGVGNYSNAGSFGSVGDNAAASILVGSNVRALLYDLPNYEGRTEALEANDPDLGDNPLGSGRLSSLKVQARSTVPTSPSLITPAYAADLDQPDTLFFTFRTEGATRYRVDVRRHSDDQAVWTADNLAAPAAVLGTLPAASPATKYVWRVTASNSASTQAAEQSFEVFPPYLSGGDLLTLPYQTTFNADNGSWLASGVWQWRTPPLSGASPAWVAGGNGKGDLTSPPITLPADRTYYLRFRYYADAETSTPYWDQRWLQIAGNDGLFRNVYAFYEDPPRTWLESPAISLASYAGQTIRIRFHHNSLDAYYNSSLGWVIDDLRITADAPPACAESTPNDTLSTATPINPGQSVAGVICPAGDVDIYRFGGQAGQRLAIRLDAQRDGSPLDAVLTLYDAQGNRLAESDDLVEGQMNDPVIGITLPATGTYYLKVRAWGHPGTGDPGLTYTLQTQVDAAPPGLTLTRPTGIWLTNGAPTVQAEASDTGSGVALVNIYWRPNARSPWQRLAQDWNDSDGWTWTTNPTTLVEGDLYVEAVDFAGNRSGDLRLGLRVDTTPPSVTLEALPALNRSTAVRLTWTAQDGESGVAGLSLQARGADGNWQTLSGSPSVPQGSAWYLGAFGQTLAFRAQAQDWAGNLSPWSAERTTQIEAACQPDPYEGGDDTPAGAIRLAMDERQEHTLCRAGSGLGDEDWLILEAADTHPLLVTLTSLGGGAALRAEIYATAAGGTPLATFAAPDLGKSLFFVWTPPQPGAYYLRLTPLVAGLAGSEARYSVQYSCAHQLYLPWISR</sequence>
<proteinExistence type="inferred from homology"/>
<dbReference type="Pfam" id="PF01551">
    <property type="entry name" value="Peptidase_M23"/>
    <property type="match status" value="1"/>
</dbReference>
<dbReference type="InterPro" id="IPR011055">
    <property type="entry name" value="Dup_hybrid_motif"/>
</dbReference>
<dbReference type="InterPro" id="IPR007280">
    <property type="entry name" value="Peptidase_C_arc/bac"/>
</dbReference>
<feature type="chain" id="PRO_5006133306" description="Beta/gamma crystallin 'Greek key' domain-containing protein" evidence="3">
    <location>
        <begin position="27"/>
        <end position="1263"/>
    </location>
</feature>
<dbReference type="Gene3D" id="2.60.120.380">
    <property type="match status" value="1"/>
</dbReference>
<dbReference type="STRING" id="869279.SE15_12855"/>
<evidence type="ECO:0000313" key="6">
    <source>
        <dbReference type="Proteomes" id="UP000050544"/>
    </source>
</evidence>
<gene>
    <name evidence="5" type="ORF">SE15_12855</name>
</gene>
<dbReference type="InterPro" id="IPR001064">
    <property type="entry name" value="Beta/gamma_crystallin"/>
</dbReference>
<name>A0A0P6XZQ1_9CHLR</name>
<feature type="signal peptide" evidence="3">
    <location>
        <begin position="1"/>
        <end position="26"/>
    </location>
</feature>
<organism evidence="5 6">
    <name type="scientific">Thermanaerothrix daxensis</name>
    <dbReference type="NCBI Taxonomy" id="869279"/>
    <lineage>
        <taxon>Bacteria</taxon>
        <taxon>Bacillati</taxon>
        <taxon>Chloroflexota</taxon>
        <taxon>Anaerolineae</taxon>
        <taxon>Anaerolineales</taxon>
        <taxon>Anaerolineaceae</taxon>
        <taxon>Thermanaerothrix</taxon>
    </lineage>
</organism>
<comment type="similarity">
    <text evidence="1">Belongs to the beta/gamma-crystallin family.</text>
</comment>
<keyword evidence="3" id="KW-0732">Signal</keyword>
<protein>
    <recommendedName>
        <fullName evidence="4">Beta/gamma crystallin 'Greek key' domain-containing protein</fullName>
    </recommendedName>
</protein>
<dbReference type="CDD" id="cd12797">
    <property type="entry name" value="M23_peptidase"/>
    <property type="match status" value="1"/>
</dbReference>
<dbReference type="AlphaFoldDB" id="A0A0P6XZQ1"/>
<dbReference type="SUPFAM" id="SSF89260">
    <property type="entry name" value="Collagen-binding domain"/>
    <property type="match status" value="1"/>
</dbReference>
<dbReference type="SUPFAM" id="SSF49695">
    <property type="entry name" value="gamma-Crystallin-like"/>
    <property type="match status" value="1"/>
</dbReference>
<keyword evidence="2" id="KW-0677">Repeat</keyword>
<dbReference type="Gene3D" id="2.60.20.10">
    <property type="entry name" value="Crystallins"/>
    <property type="match status" value="1"/>
</dbReference>
<dbReference type="Pfam" id="PF04151">
    <property type="entry name" value="PPC"/>
    <property type="match status" value="1"/>
</dbReference>
<feature type="domain" description="Beta/gamma crystallin 'Greek key'" evidence="4">
    <location>
        <begin position="460"/>
        <end position="503"/>
    </location>
</feature>
<evidence type="ECO:0000256" key="2">
    <source>
        <dbReference type="ARBA" id="ARBA00022737"/>
    </source>
</evidence>
<evidence type="ECO:0000313" key="5">
    <source>
        <dbReference type="EMBL" id="KPL82017.1"/>
    </source>
</evidence>
<dbReference type="Proteomes" id="UP000050544">
    <property type="component" value="Unassembled WGS sequence"/>
</dbReference>
<dbReference type="PANTHER" id="PTHR21666:SF270">
    <property type="entry name" value="MUREIN HYDROLASE ACTIVATOR ENVC"/>
    <property type="match status" value="1"/>
</dbReference>
<comment type="caution">
    <text evidence="5">The sequence shown here is derived from an EMBL/GenBank/DDBJ whole genome shotgun (WGS) entry which is preliminary data.</text>
</comment>
<dbReference type="EMBL" id="LGKO01000006">
    <property type="protein sequence ID" value="KPL82017.1"/>
    <property type="molecule type" value="Genomic_DNA"/>
</dbReference>
<keyword evidence="6" id="KW-1185">Reference proteome</keyword>
<dbReference type="PANTHER" id="PTHR21666">
    <property type="entry name" value="PEPTIDASE-RELATED"/>
    <property type="match status" value="1"/>
</dbReference>
<dbReference type="InterPro" id="IPR011024">
    <property type="entry name" value="G_crystallin-like"/>
</dbReference>
<dbReference type="InterPro" id="IPR050570">
    <property type="entry name" value="Cell_wall_metabolism_enzyme"/>
</dbReference>
<dbReference type="PROSITE" id="PS50915">
    <property type="entry name" value="CRYSTALLIN_BETA_GAMMA"/>
    <property type="match status" value="2"/>
</dbReference>
<evidence type="ECO:0000259" key="4">
    <source>
        <dbReference type="PROSITE" id="PS50915"/>
    </source>
</evidence>
<dbReference type="GO" id="GO:0004222">
    <property type="term" value="F:metalloendopeptidase activity"/>
    <property type="evidence" value="ECO:0007669"/>
    <property type="project" value="TreeGrafter"/>
</dbReference>
<reference evidence="5 6" key="1">
    <citation type="submission" date="2015-07" db="EMBL/GenBank/DDBJ databases">
        <title>Whole genome sequence of Thermanaerothrix daxensis DSM 23592.</title>
        <authorList>
            <person name="Hemp J."/>
            <person name="Ward L.M."/>
            <person name="Pace L.A."/>
            <person name="Fischer W.W."/>
        </authorList>
    </citation>
    <scope>NUCLEOTIDE SEQUENCE [LARGE SCALE GENOMIC DNA]</scope>
    <source>
        <strain evidence="5 6">GNS-1</strain>
    </source>
</reference>
<dbReference type="Gene3D" id="2.70.70.10">
    <property type="entry name" value="Glucose Permease (Domain IIA)"/>
    <property type="match status" value="1"/>
</dbReference>